<evidence type="ECO:0000256" key="1">
    <source>
        <dbReference type="SAM" id="MobiDB-lite"/>
    </source>
</evidence>
<dbReference type="InterPro" id="IPR029432">
    <property type="entry name" value="Gp28/Gp37-like_dom"/>
</dbReference>
<dbReference type="Proteomes" id="UP001501666">
    <property type="component" value="Unassembled WGS sequence"/>
</dbReference>
<dbReference type="EMBL" id="BAAATE010000010">
    <property type="protein sequence ID" value="GAA2665186.1"/>
    <property type="molecule type" value="Genomic_DNA"/>
</dbReference>
<feature type="domain" description="Gp28/Gp37-like" evidence="2">
    <location>
        <begin position="11"/>
        <end position="505"/>
    </location>
</feature>
<dbReference type="Pfam" id="PF14594">
    <property type="entry name" value="Sipho_Gp37"/>
    <property type="match status" value="1"/>
</dbReference>
<sequence length="533" mass="58645">MPKFIIEARGPAYQRIGLVEQYTDFTAIIRYCDVGTWTLEVPANAKEAALLQPGHGIIVRLNGQTEPLFSGPITSQTRKWSADDPGPGSITYSGVTDEWLLWQRITYPVPANDVLNQTADRYVATGIAGSVLVDLVAKNAAAGARPERRYDALDTLASASGSTISTNTRFDVLGQKCQEIALASGLGFRVRQGINDRLRFEVFVPQDRSVEAVFGQQYSNINSYEWKLTAPQADTIIMACQGEGKYRYVVQRDYKADVVELLNSDAGRIVYAGTWTNQVSTIGDYGNEYQRTVVAGSTATLNFTGTGVRWFTRQAQASSAQGGGTVQVLIDGQSQGTVSPTRGDSTVVPRYLGYERGNLPYGQHTITLVHQSGTSAVDYFEILDQRLSNTNWRMNGERFIDRRDIPVAYNLNREPINPDTSAPAVPGEYMLQLDQAEREAWEDLAPKGALSMSPIDSDQLQFGRDYGLGDRVTVDIDGNPISDILREVRLSDSSSEGPRVAPLLGSSGATETPTLYRQVRRIWDSIKKLEARS</sequence>
<proteinExistence type="predicted"/>
<dbReference type="RefSeq" id="WP_346148640.1">
    <property type="nucleotide sequence ID" value="NZ_BAAATE010000010.1"/>
</dbReference>
<name>A0ABP6EHD6_9ACTN</name>
<evidence type="ECO:0000259" key="2">
    <source>
        <dbReference type="Pfam" id="PF14594"/>
    </source>
</evidence>
<reference evidence="4" key="1">
    <citation type="journal article" date="2019" name="Int. J. Syst. Evol. Microbiol.">
        <title>The Global Catalogue of Microorganisms (GCM) 10K type strain sequencing project: providing services to taxonomists for standard genome sequencing and annotation.</title>
        <authorList>
            <consortium name="The Broad Institute Genomics Platform"/>
            <consortium name="The Broad Institute Genome Sequencing Center for Infectious Disease"/>
            <person name="Wu L."/>
            <person name="Ma J."/>
        </authorList>
    </citation>
    <scope>NUCLEOTIDE SEQUENCE [LARGE SCALE GENOMIC DNA]</scope>
    <source>
        <strain evidence="4">JCM 6835</strain>
    </source>
</reference>
<protein>
    <recommendedName>
        <fullName evidence="2">Gp28/Gp37-like domain-containing protein</fullName>
    </recommendedName>
</protein>
<evidence type="ECO:0000313" key="3">
    <source>
        <dbReference type="EMBL" id="GAA2665186.1"/>
    </source>
</evidence>
<accession>A0ABP6EHD6</accession>
<comment type="caution">
    <text evidence="3">The sequence shown here is derived from an EMBL/GenBank/DDBJ whole genome shotgun (WGS) entry which is preliminary data.</text>
</comment>
<feature type="region of interest" description="Disordered" evidence="1">
    <location>
        <begin position="490"/>
        <end position="510"/>
    </location>
</feature>
<evidence type="ECO:0000313" key="4">
    <source>
        <dbReference type="Proteomes" id="UP001501666"/>
    </source>
</evidence>
<dbReference type="Gene3D" id="2.60.120.260">
    <property type="entry name" value="Galactose-binding domain-like"/>
    <property type="match status" value="1"/>
</dbReference>
<organism evidence="3 4">
    <name type="scientific">Nonomuraea recticatena</name>
    <dbReference type="NCBI Taxonomy" id="46178"/>
    <lineage>
        <taxon>Bacteria</taxon>
        <taxon>Bacillati</taxon>
        <taxon>Actinomycetota</taxon>
        <taxon>Actinomycetes</taxon>
        <taxon>Streptosporangiales</taxon>
        <taxon>Streptosporangiaceae</taxon>
        <taxon>Nonomuraea</taxon>
    </lineage>
</organism>
<gene>
    <name evidence="3" type="ORF">GCM10010412_041290</name>
</gene>
<keyword evidence="4" id="KW-1185">Reference proteome</keyword>